<dbReference type="Proteomes" id="UP001178888">
    <property type="component" value="Unassembled WGS sequence"/>
</dbReference>
<dbReference type="Gene3D" id="3.30.70.3040">
    <property type="match status" value="1"/>
</dbReference>
<comment type="function">
    <text evidence="10">Part of the ABC transporter FtsEX involved in asymmetric cellular division facilitating the initiation of sporulation.</text>
</comment>
<dbReference type="PIRSF" id="PIRSF003097">
    <property type="entry name" value="FtsX"/>
    <property type="match status" value="1"/>
</dbReference>
<sequence>MKKGSYLNRHIREGMNNFKRNGWMTVASVSSLTLMIFLIGITFLLLVNLNHMTTKVEKNVEIHAYLKEIDSEDVKILTSTIQTYDHVTSVTFISKHEGLQSFMKNLGDEGAAFQTLKNDNPLNDELVIKTEQPKDVAGVAKKVEKLALVDKVAYAKNVVGPLVTSTKIARLAGTIFIICLTLAAVHSVTNTIQITVLARKEEIQLRKLIGATNGFIRLPFFIEGSFIGLLGAIIASILILTGYYFVYLYFSRYIDLDFIELLSPLPLIPISCLFLLLFGVFIGMMGATSSLRRILKV</sequence>
<evidence type="ECO:0000256" key="2">
    <source>
        <dbReference type="ARBA" id="ARBA00007379"/>
    </source>
</evidence>
<protein>
    <recommendedName>
        <fullName evidence="3 10">Cell division protein FtsX</fullName>
    </recommendedName>
</protein>
<evidence type="ECO:0000256" key="3">
    <source>
        <dbReference type="ARBA" id="ARBA00021907"/>
    </source>
</evidence>
<gene>
    <name evidence="14" type="primary">ftsX</name>
    <name evidence="14" type="ORF">RCG21_19195</name>
</gene>
<evidence type="ECO:0000259" key="13">
    <source>
        <dbReference type="Pfam" id="PF18075"/>
    </source>
</evidence>
<keyword evidence="5 10" id="KW-0132">Cell division</keyword>
<evidence type="ECO:0000256" key="11">
    <source>
        <dbReference type="SAM" id="Phobius"/>
    </source>
</evidence>
<evidence type="ECO:0000313" key="15">
    <source>
        <dbReference type="Proteomes" id="UP001178888"/>
    </source>
</evidence>
<feature type="domain" description="FtsX extracellular" evidence="13">
    <location>
        <begin position="60"/>
        <end position="152"/>
    </location>
</feature>
<evidence type="ECO:0000256" key="7">
    <source>
        <dbReference type="ARBA" id="ARBA00022989"/>
    </source>
</evidence>
<dbReference type="Pfam" id="PF18075">
    <property type="entry name" value="FtsX_ECD"/>
    <property type="match status" value="1"/>
</dbReference>
<evidence type="ECO:0000256" key="4">
    <source>
        <dbReference type="ARBA" id="ARBA00022475"/>
    </source>
</evidence>
<dbReference type="InterPro" id="IPR004513">
    <property type="entry name" value="FtsX"/>
</dbReference>
<dbReference type="GO" id="GO:0051301">
    <property type="term" value="P:cell division"/>
    <property type="evidence" value="ECO:0007669"/>
    <property type="project" value="UniProtKB-KW"/>
</dbReference>
<keyword evidence="9 10" id="KW-0131">Cell cycle</keyword>
<dbReference type="PANTHER" id="PTHR47755:SF1">
    <property type="entry name" value="CELL DIVISION PROTEIN FTSX"/>
    <property type="match status" value="1"/>
</dbReference>
<evidence type="ECO:0000256" key="9">
    <source>
        <dbReference type="ARBA" id="ARBA00023306"/>
    </source>
</evidence>
<keyword evidence="15" id="KW-1185">Reference proteome</keyword>
<keyword evidence="4 10" id="KW-1003">Cell membrane</keyword>
<accession>A0AA90TSV6</accession>
<comment type="similarity">
    <text evidence="2 10">Belongs to the ABC-4 integral membrane protein family. FtsX subfamily.</text>
</comment>
<dbReference type="GO" id="GO:0005886">
    <property type="term" value="C:plasma membrane"/>
    <property type="evidence" value="ECO:0007669"/>
    <property type="project" value="UniProtKB-SubCell"/>
</dbReference>
<feature type="transmembrane region" description="Helical" evidence="11">
    <location>
        <begin position="218"/>
        <end position="246"/>
    </location>
</feature>
<evidence type="ECO:0000256" key="10">
    <source>
        <dbReference type="PIRNR" id="PIRNR003097"/>
    </source>
</evidence>
<dbReference type="PANTHER" id="PTHR47755">
    <property type="entry name" value="CELL DIVISION PROTEIN FTSX"/>
    <property type="match status" value="1"/>
</dbReference>
<organism evidence="14 15">
    <name type="scientific">Bacillus salipaludis</name>
    <dbReference type="NCBI Taxonomy" id="2547811"/>
    <lineage>
        <taxon>Bacteria</taxon>
        <taxon>Bacillati</taxon>
        <taxon>Bacillota</taxon>
        <taxon>Bacilli</taxon>
        <taxon>Bacillales</taxon>
        <taxon>Bacillaceae</taxon>
        <taxon>Bacillus</taxon>
    </lineage>
</organism>
<evidence type="ECO:0000256" key="5">
    <source>
        <dbReference type="ARBA" id="ARBA00022618"/>
    </source>
</evidence>
<keyword evidence="8 10" id="KW-0472">Membrane</keyword>
<dbReference type="InterPro" id="IPR058204">
    <property type="entry name" value="FtsX_firmicutes-type"/>
</dbReference>
<evidence type="ECO:0000313" key="14">
    <source>
        <dbReference type="EMBL" id="MDQ6598455.1"/>
    </source>
</evidence>
<reference evidence="14" key="1">
    <citation type="submission" date="2023-08" db="EMBL/GenBank/DDBJ databases">
        <title>Nitrogen cycling bacteria in agricultural field soils.</title>
        <authorList>
            <person name="Jang J."/>
        </authorList>
    </citation>
    <scope>NUCLEOTIDE SEQUENCE</scope>
    <source>
        <strain evidence="14">PS3-36</strain>
    </source>
</reference>
<proteinExistence type="inferred from homology"/>
<dbReference type="RefSeq" id="WP_308913617.1">
    <property type="nucleotide sequence ID" value="NZ_JAVGVR010000001.1"/>
</dbReference>
<dbReference type="Pfam" id="PF02687">
    <property type="entry name" value="FtsX"/>
    <property type="match status" value="1"/>
</dbReference>
<evidence type="ECO:0000256" key="1">
    <source>
        <dbReference type="ARBA" id="ARBA00004651"/>
    </source>
</evidence>
<feature type="transmembrane region" description="Helical" evidence="11">
    <location>
        <begin position="171"/>
        <end position="197"/>
    </location>
</feature>
<evidence type="ECO:0000256" key="6">
    <source>
        <dbReference type="ARBA" id="ARBA00022692"/>
    </source>
</evidence>
<dbReference type="EMBL" id="JAVGVR010000001">
    <property type="protein sequence ID" value="MDQ6598455.1"/>
    <property type="molecule type" value="Genomic_DNA"/>
</dbReference>
<evidence type="ECO:0000259" key="12">
    <source>
        <dbReference type="Pfam" id="PF02687"/>
    </source>
</evidence>
<feature type="transmembrane region" description="Helical" evidence="11">
    <location>
        <begin position="21"/>
        <end position="47"/>
    </location>
</feature>
<keyword evidence="6 11" id="KW-0812">Transmembrane</keyword>
<feature type="domain" description="ABC3 transporter permease C-terminal" evidence="12">
    <location>
        <begin position="175"/>
        <end position="296"/>
    </location>
</feature>
<comment type="caution">
    <text evidence="14">The sequence shown here is derived from an EMBL/GenBank/DDBJ whole genome shotgun (WGS) entry which is preliminary data.</text>
</comment>
<dbReference type="AlphaFoldDB" id="A0AA90TSV6"/>
<name>A0AA90TSV6_9BACI</name>
<feature type="transmembrane region" description="Helical" evidence="11">
    <location>
        <begin position="266"/>
        <end position="287"/>
    </location>
</feature>
<dbReference type="InterPro" id="IPR003838">
    <property type="entry name" value="ABC3_permease_C"/>
</dbReference>
<dbReference type="InterPro" id="IPR040690">
    <property type="entry name" value="FtsX_ECD"/>
</dbReference>
<dbReference type="NCBIfam" id="NF038347">
    <property type="entry name" value="FtsX_Gpos"/>
    <property type="match status" value="1"/>
</dbReference>
<keyword evidence="7 11" id="KW-1133">Transmembrane helix</keyword>
<evidence type="ECO:0000256" key="8">
    <source>
        <dbReference type="ARBA" id="ARBA00023136"/>
    </source>
</evidence>
<comment type="subcellular location">
    <subcellularLocation>
        <location evidence="1">Cell membrane</location>
        <topology evidence="1">Multi-pass membrane protein</topology>
    </subcellularLocation>
</comment>